<name>M3YBY9_MUSPF</name>
<dbReference type="AlphaFoldDB" id="M3YBY9"/>
<reference evidence="2" key="1">
    <citation type="submission" date="2024-06" db="UniProtKB">
        <authorList>
            <consortium name="Ensembl"/>
        </authorList>
    </citation>
    <scope>IDENTIFICATION</scope>
</reference>
<evidence type="ECO:0000256" key="1">
    <source>
        <dbReference type="SAM" id="MobiDB-lite"/>
    </source>
</evidence>
<accession>M3YBY9</accession>
<dbReference type="InParanoid" id="M3YBY9"/>
<evidence type="ECO:0000313" key="2">
    <source>
        <dbReference type="Ensembl" id="ENSMPUP00000008846.1"/>
    </source>
</evidence>
<sequence length="270" mass="29413">MERRGDGSKPGLSAPAEPRKTRTHQTRPPPPPPPLQTFRPLQGMRAAPAVGGLRFSSRQLTLKRLSSRSLRSRGAGEEGILRPQKVGRTAHRAQPETPAAPARLVPPPLQLGGAAASGTIPESTEDAEEAGGKQRLRNELQPQPRRASFAPLPRLTQFCALLLSLTFLHRLPGTSIPPSARGCRDPHLPERSRRRGRRGRDGKAGPLRAGVGARLRTHALVLVPPAWRVGRASEMGLELRLEHRPSALQILRLWILEWNHTDCSPGSSAC</sequence>
<feature type="region of interest" description="Disordered" evidence="1">
    <location>
        <begin position="1"/>
        <end position="148"/>
    </location>
</feature>
<dbReference type="HOGENOM" id="CLU_1030410_0_0_1"/>
<dbReference type="Ensembl" id="ENSMPUT00000008990.1">
    <property type="protein sequence ID" value="ENSMPUP00000008846.1"/>
    <property type="gene ID" value="ENSMPUG00000008916.1"/>
</dbReference>
<feature type="region of interest" description="Disordered" evidence="1">
    <location>
        <begin position="175"/>
        <end position="208"/>
    </location>
</feature>
<protein>
    <submittedName>
        <fullName evidence="2">Uncharacterized protein</fullName>
    </submittedName>
</protein>
<dbReference type="EMBL" id="AEYP01024058">
    <property type="status" value="NOT_ANNOTATED_CDS"/>
    <property type="molecule type" value="Genomic_DNA"/>
</dbReference>
<organism evidence="2">
    <name type="scientific">Mustela putorius furo</name>
    <name type="common">European domestic ferret</name>
    <name type="synonym">Mustela furo</name>
    <dbReference type="NCBI Taxonomy" id="9669"/>
    <lineage>
        <taxon>Eukaryota</taxon>
        <taxon>Metazoa</taxon>
        <taxon>Chordata</taxon>
        <taxon>Craniata</taxon>
        <taxon>Vertebrata</taxon>
        <taxon>Euteleostomi</taxon>
        <taxon>Mammalia</taxon>
        <taxon>Eutheria</taxon>
        <taxon>Laurasiatheria</taxon>
        <taxon>Carnivora</taxon>
        <taxon>Caniformia</taxon>
        <taxon>Musteloidea</taxon>
        <taxon>Mustelidae</taxon>
        <taxon>Mustelinae</taxon>
        <taxon>Mustela</taxon>
    </lineage>
</organism>
<feature type="compositionally biased region" description="Low complexity" evidence="1">
    <location>
        <begin position="56"/>
        <end position="73"/>
    </location>
</feature>
<proteinExistence type="predicted"/>
<feature type="compositionally biased region" description="Basic and acidic residues" evidence="1">
    <location>
        <begin position="182"/>
        <end position="191"/>
    </location>
</feature>